<gene>
    <name evidence="2" type="ORF">BYL167_LOCUS1520</name>
    <name evidence="3" type="ORF">GIL414_LOCUS1185</name>
    <name evidence="4" type="ORF">SMN809_LOCUS9912</name>
</gene>
<dbReference type="InterPro" id="IPR049342">
    <property type="entry name" value="TRAF1-6_MATH_dom"/>
</dbReference>
<dbReference type="InterPro" id="IPR013083">
    <property type="entry name" value="Znf_RING/FYVE/PHD"/>
</dbReference>
<dbReference type="PANTHER" id="PTHR10131:SF94">
    <property type="entry name" value="TNF RECEPTOR-ASSOCIATED FACTOR 4"/>
    <property type="match status" value="1"/>
</dbReference>
<organism evidence="2 5">
    <name type="scientific">Rotaria magnacalcarata</name>
    <dbReference type="NCBI Taxonomy" id="392030"/>
    <lineage>
        <taxon>Eukaryota</taxon>
        <taxon>Metazoa</taxon>
        <taxon>Spiralia</taxon>
        <taxon>Gnathifera</taxon>
        <taxon>Rotifera</taxon>
        <taxon>Eurotatoria</taxon>
        <taxon>Bdelloidea</taxon>
        <taxon>Philodinida</taxon>
        <taxon>Philodinidae</taxon>
        <taxon>Rotaria</taxon>
    </lineage>
</organism>
<dbReference type="GO" id="GO:0043122">
    <property type="term" value="P:regulation of canonical NF-kappaB signal transduction"/>
    <property type="evidence" value="ECO:0007669"/>
    <property type="project" value="TreeGrafter"/>
</dbReference>
<accession>A0A8S2IRF6</accession>
<evidence type="ECO:0000313" key="5">
    <source>
        <dbReference type="Proteomes" id="UP000681967"/>
    </source>
</evidence>
<dbReference type="EMBL" id="CAJOBH010000234">
    <property type="protein sequence ID" value="CAF3773266.1"/>
    <property type="molecule type" value="Genomic_DNA"/>
</dbReference>
<protein>
    <recommendedName>
        <fullName evidence="1">TRAF1-6 MATH domain-containing protein</fullName>
    </recommendedName>
</protein>
<dbReference type="InterPro" id="IPR008974">
    <property type="entry name" value="TRAF-like"/>
</dbReference>
<dbReference type="PANTHER" id="PTHR10131">
    <property type="entry name" value="TNF RECEPTOR ASSOCIATED FACTOR"/>
    <property type="match status" value="1"/>
</dbReference>
<sequence>MVGFNAKNLDCIESFYICNFCSLVLRKPVQLIDYGHRLCQSCANEQTGKLIRCSEHCEKAPRENNSDQNIDALKEVFQTINILSDGVGNLVGELKSLSTECDQLGNRLQTSIQESSRVHKSIEEQHPSIDDIKSKQEMIEQEIPSIIKKIDDMSRNSCDGTYTSRITNAKEKIAAAQSRTQPSIYSPPFYSSRTGYKMSLRLYLNGDGTAQKTHLSLFFVLMRNVRSNSFQRPRFNMNIASGIPKFAPSIFQQENNSYVYDNVMFIKVIVDFGNIPNGIIPSYVSS</sequence>
<dbReference type="Gene3D" id="2.60.210.10">
    <property type="entry name" value="Apoptosis, Tumor Necrosis Factor Receptor Associated Protein 2, Chain A"/>
    <property type="match status" value="2"/>
</dbReference>
<dbReference type="Gene3D" id="3.30.40.10">
    <property type="entry name" value="Zinc/RING finger domain, C3HC4 (zinc finger)"/>
    <property type="match status" value="1"/>
</dbReference>
<evidence type="ECO:0000313" key="3">
    <source>
        <dbReference type="EMBL" id="CAF3802746.1"/>
    </source>
</evidence>
<evidence type="ECO:0000259" key="1">
    <source>
        <dbReference type="Pfam" id="PF21355"/>
    </source>
</evidence>
<reference evidence="2" key="1">
    <citation type="submission" date="2021-02" db="EMBL/GenBank/DDBJ databases">
        <authorList>
            <person name="Nowell W R."/>
        </authorList>
    </citation>
    <scope>NUCLEOTIDE SEQUENCE</scope>
</reference>
<dbReference type="SUPFAM" id="SSF49599">
    <property type="entry name" value="TRAF domain-like"/>
    <property type="match status" value="1"/>
</dbReference>
<evidence type="ECO:0000313" key="4">
    <source>
        <dbReference type="EMBL" id="CAF3963235.1"/>
    </source>
</evidence>
<dbReference type="AlphaFoldDB" id="A0A8S2IRF6"/>
<comment type="caution">
    <text evidence="2">The sequence shown here is derived from an EMBL/GenBank/DDBJ whole genome shotgun (WGS) entry which is preliminary data.</text>
</comment>
<dbReference type="Proteomes" id="UP000676336">
    <property type="component" value="Unassembled WGS sequence"/>
</dbReference>
<dbReference type="Proteomes" id="UP000681720">
    <property type="component" value="Unassembled WGS sequence"/>
</dbReference>
<proteinExistence type="predicted"/>
<evidence type="ECO:0000313" key="2">
    <source>
        <dbReference type="EMBL" id="CAF3773266.1"/>
    </source>
</evidence>
<feature type="domain" description="TRAF1-6 MATH" evidence="1">
    <location>
        <begin position="182"/>
        <end position="223"/>
    </location>
</feature>
<dbReference type="Pfam" id="PF21355">
    <property type="entry name" value="TRAF-mep_MATH"/>
    <property type="match status" value="1"/>
</dbReference>
<dbReference type="Proteomes" id="UP000681967">
    <property type="component" value="Unassembled WGS sequence"/>
</dbReference>
<name>A0A8S2IRF6_9BILA</name>
<dbReference type="EMBL" id="CAJOBI010003290">
    <property type="protein sequence ID" value="CAF3963235.1"/>
    <property type="molecule type" value="Genomic_DNA"/>
</dbReference>
<dbReference type="EMBL" id="CAJOBJ010000185">
    <property type="protein sequence ID" value="CAF3802746.1"/>
    <property type="molecule type" value="Genomic_DNA"/>
</dbReference>